<dbReference type="PANTHER" id="PTHR16146:SF46">
    <property type="entry name" value="INTELECTIN-1A-RELATED"/>
    <property type="match status" value="1"/>
</dbReference>
<organism evidence="7 8">
    <name type="scientific">Nematostella vectensis</name>
    <name type="common">Starlet sea anemone</name>
    <dbReference type="NCBI Taxonomy" id="45351"/>
    <lineage>
        <taxon>Eukaryota</taxon>
        <taxon>Metazoa</taxon>
        <taxon>Cnidaria</taxon>
        <taxon>Anthozoa</taxon>
        <taxon>Hexacorallia</taxon>
        <taxon>Actiniaria</taxon>
        <taxon>Edwardsiidae</taxon>
        <taxon>Nematostella</taxon>
    </lineage>
</organism>
<keyword evidence="3" id="KW-0106">Calcium</keyword>
<feature type="signal peptide" evidence="5">
    <location>
        <begin position="1"/>
        <end position="37"/>
    </location>
</feature>
<dbReference type="NCBIfam" id="NF040941">
    <property type="entry name" value="GGGWT_bact"/>
    <property type="match status" value="1"/>
</dbReference>
<keyword evidence="5" id="KW-0732">Signal</keyword>
<protein>
    <recommendedName>
        <fullName evidence="6">Apple domain-containing protein</fullName>
    </recommendedName>
</protein>
<dbReference type="Proteomes" id="UP000001593">
    <property type="component" value="Unassembled WGS sequence"/>
</dbReference>
<evidence type="ECO:0000313" key="7">
    <source>
        <dbReference type="EMBL" id="EDO48243.1"/>
    </source>
</evidence>
<evidence type="ECO:0000256" key="1">
    <source>
        <dbReference type="ARBA" id="ARBA00022723"/>
    </source>
</evidence>
<dbReference type="STRING" id="45351.A7RJD0"/>
<name>A7RJD0_NEMVE</name>
<dbReference type="AlphaFoldDB" id="A7RJD0"/>
<dbReference type="InterPro" id="IPR014716">
    <property type="entry name" value="Fibrinogen_a/b/g_C_1"/>
</dbReference>
<evidence type="ECO:0000256" key="4">
    <source>
        <dbReference type="ARBA" id="ARBA00023157"/>
    </source>
</evidence>
<dbReference type="PhylomeDB" id="A7RJD0"/>
<keyword evidence="1" id="KW-0479">Metal-binding</keyword>
<dbReference type="InParanoid" id="A7RJD0"/>
<evidence type="ECO:0000259" key="6">
    <source>
        <dbReference type="PROSITE" id="PS50948"/>
    </source>
</evidence>
<keyword evidence="4" id="KW-1015">Disulfide bond</keyword>
<accession>A7RJD0</accession>
<evidence type="ECO:0000256" key="2">
    <source>
        <dbReference type="ARBA" id="ARBA00022734"/>
    </source>
</evidence>
<dbReference type="EMBL" id="DS469514">
    <property type="protein sequence ID" value="EDO48243.1"/>
    <property type="molecule type" value="Genomic_DNA"/>
</dbReference>
<dbReference type="OrthoDB" id="10086693at2759"/>
<dbReference type="PANTHER" id="PTHR16146">
    <property type="entry name" value="INTELECTIN"/>
    <property type="match status" value="1"/>
</dbReference>
<dbReference type="InterPro" id="IPR036056">
    <property type="entry name" value="Fibrinogen-like_C"/>
</dbReference>
<sequence length="356" mass="40147">MRQDHMPKQMNTSELRLASSWMNCWFLLSFQLFGACANQCKPPTNSEPRYLKNNVMTLLQGLGAEGCIRTCLQTQGCRSVNLHMKRDICELNSANKNDFPEDMVEKPGFVYIANSLVPARIPIRSCAVLKKLKPTLKSGYYSIETKRKKLRVYCDMDKFGGGWTLVVSISASDNLHLMREKNCADSDMCVPFPGIEDIPARKHEDVDIQDIASFDEGVIAAEGVFRVETTYSPHSPTNKNASNVFYKIPSGGQYFDSYCRAVKGSGVRCPRIIISYHHPFVWESSPCTGIEKGYRITFKEHTMFDGADDRECGEFWMSSAYSGIVILVILAFKDEWTKLAKLTSNRATKSSLNVLF</sequence>
<evidence type="ECO:0000313" key="8">
    <source>
        <dbReference type="Proteomes" id="UP000001593"/>
    </source>
</evidence>
<dbReference type="GO" id="GO:0005615">
    <property type="term" value="C:extracellular space"/>
    <property type="evidence" value="ECO:0000318"/>
    <property type="project" value="GO_Central"/>
</dbReference>
<dbReference type="Gene3D" id="3.90.215.10">
    <property type="entry name" value="Gamma Fibrinogen, chain A, domain 1"/>
    <property type="match status" value="1"/>
</dbReference>
<dbReference type="GO" id="GO:0046872">
    <property type="term" value="F:metal ion binding"/>
    <property type="evidence" value="ECO:0007669"/>
    <property type="project" value="UniProtKB-KW"/>
</dbReference>
<dbReference type="KEGG" id="nve:5520471"/>
<dbReference type="SUPFAM" id="SSF56496">
    <property type="entry name" value="Fibrinogen C-terminal domain-like"/>
    <property type="match status" value="1"/>
</dbReference>
<reference evidence="7 8" key="1">
    <citation type="journal article" date="2007" name="Science">
        <title>Sea anemone genome reveals ancestral eumetazoan gene repertoire and genomic organization.</title>
        <authorList>
            <person name="Putnam N.H."/>
            <person name="Srivastava M."/>
            <person name="Hellsten U."/>
            <person name="Dirks B."/>
            <person name="Chapman J."/>
            <person name="Salamov A."/>
            <person name="Terry A."/>
            <person name="Shapiro H."/>
            <person name="Lindquist E."/>
            <person name="Kapitonov V.V."/>
            <person name="Jurka J."/>
            <person name="Genikhovich G."/>
            <person name="Grigoriev I.V."/>
            <person name="Lucas S.M."/>
            <person name="Steele R.E."/>
            <person name="Finnerty J.R."/>
            <person name="Technau U."/>
            <person name="Martindale M.Q."/>
            <person name="Rokhsar D.S."/>
        </authorList>
    </citation>
    <scope>NUCLEOTIDE SEQUENCE [LARGE SCALE GENOMIC DNA]</scope>
    <source>
        <strain evidence="8">CH2 X CH6</strain>
    </source>
</reference>
<dbReference type="Pfam" id="PF00024">
    <property type="entry name" value="PAN_1"/>
    <property type="match status" value="1"/>
</dbReference>
<feature type="chain" id="PRO_5002711333" description="Apple domain-containing protein" evidence="5">
    <location>
        <begin position="38"/>
        <end position="356"/>
    </location>
</feature>
<dbReference type="SUPFAM" id="SSF57414">
    <property type="entry name" value="Hairpin loop containing domain-like"/>
    <property type="match status" value="1"/>
</dbReference>
<dbReference type="HOGENOM" id="CLU_066734_1_0_1"/>
<keyword evidence="8" id="KW-1185">Reference proteome</keyword>
<gene>
    <name evidence="7" type="ORF">NEMVEDRAFT_v1g197971</name>
</gene>
<evidence type="ECO:0000256" key="5">
    <source>
        <dbReference type="SAM" id="SignalP"/>
    </source>
</evidence>
<proteinExistence type="predicted"/>
<feature type="domain" description="Apple" evidence="6">
    <location>
        <begin position="40"/>
        <end position="116"/>
    </location>
</feature>
<keyword evidence="2" id="KW-0430">Lectin</keyword>
<dbReference type="GO" id="GO:0070492">
    <property type="term" value="F:oligosaccharide binding"/>
    <property type="evidence" value="ECO:0000318"/>
    <property type="project" value="GO_Central"/>
</dbReference>
<dbReference type="PROSITE" id="PS50948">
    <property type="entry name" value="PAN"/>
    <property type="match status" value="1"/>
</dbReference>
<evidence type="ECO:0000256" key="3">
    <source>
        <dbReference type="ARBA" id="ARBA00022837"/>
    </source>
</evidence>
<dbReference type="InterPro" id="IPR003609">
    <property type="entry name" value="Pan_app"/>
</dbReference>